<keyword evidence="5 8" id="KW-1133">Transmembrane helix</keyword>
<feature type="transmembrane region" description="Helical" evidence="8">
    <location>
        <begin position="294"/>
        <end position="311"/>
    </location>
</feature>
<feature type="transmembrane region" description="Helical" evidence="8">
    <location>
        <begin position="259"/>
        <end position="282"/>
    </location>
</feature>
<keyword evidence="3" id="KW-0813">Transport</keyword>
<dbReference type="PANTHER" id="PTHR11814">
    <property type="entry name" value="SULFATE TRANSPORTER"/>
    <property type="match status" value="1"/>
</dbReference>
<feature type="compositionally biased region" description="Basic and acidic residues" evidence="7">
    <location>
        <begin position="700"/>
        <end position="712"/>
    </location>
</feature>
<evidence type="ECO:0000256" key="4">
    <source>
        <dbReference type="ARBA" id="ARBA00022692"/>
    </source>
</evidence>
<evidence type="ECO:0000256" key="5">
    <source>
        <dbReference type="ARBA" id="ARBA00022989"/>
    </source>
</evidence>
<dbReference type="NCBIfam" id="TIGR01589">
    <property type="entry name" value="A_thal_3526"/>
    <property type="match status" value="1"/>
</dbReference>
<dbReference type="Gene3D" id="3.30.750.24">
    <property type="entry name" value="STAS domain"/>
    <property type="match status" value="1"/>
</dbReference>
<feature type="domain" description="STAS" evidence="9">
    <location>
        <begin position="444"/>
        <end position="568"/>
    </location>
</feature>
<dbReference type="NCBIfam" id="TIGR00815">
    <property type="entry name" value="sulP"/>
    <property type="match status" value="1"/>
</dbReference>
<sequence>MFSRWTTKIKRTTPSQWIDTFLPCCRWIRTYKWREYLQPDLMAGLTVGVMLIPQVDTGFIPIFVYAIFGSSRQLAIGPVALVSLLVSNVLGGLDLSDELYTELAILLAFMVGIMECIMALLRLGWLIRFISHSVISGFTTASAIVIALSQAKYFLGYDIVRSSKIVPLIKSIISGAHKFSWPPFVMGSCILAILLVMKHLGKSRKQFRFLRPAGPLSAVVLGTVFVKIFHPSSISLVGEIPQGLPSFSIPKNFEYAKSLIPTAMLITGVAILESVGIAKALAAKNGYELDSSQELFGLGLANILGSFFSAYPSTGSFSRSAVNNDSGAKTGLSGIVAGTVMGCSLLFLTPLFESIPQCALAAIVISAVMGLVDYNEAIFLWHVDKKDFVLWIITSTTTLFLGIEIGVLVGVGVSLAFVIHESANPHIAVLGRLPGTTVYRNIQQYPEAYTYNGIVIVRIDAPIYFANISYIKDRLREYEADVDKSARHGPEVERIHFVILEMSPITYIDSSAVQALKDLHQEYKSRDIEICISNPNQDVLLTLTKAGIVELIGKEWYFVRVHDAVQVCLQHVQSLNRTPKNPVSFGEDKQDFFQRLSNQREEDLSMAELESGDKKTSVPKFTGPHLEPLLSRKIMGDSSASYIHMVQHLIEKCLIFNMTKEECMEALSKHANIEPVITSTVWKELEKENKEFFEAYAQSKSKDDRMSEEETSKMIQKMISQQSESSKDHDPDE</sequence>
<keyword evidence="4 8" id="KW-0812">Transmembrane</keyword>
<dbReference type="InterPro" id="IPR036513">
    <property type="entry name" value="STAS_dom_sf"/>
</dbReference>
<evidence type="ECO:0000256" key="3">
    <source>
        <dbReference type="ARBA" id="ARBA00022448"/>
    </source>
</evidence>
<feature type="transmembrane region" description="Helical" evidence="8">
    <location>
        <begin position="133"/>
        <end position="155"/>
    </location>
</feature>
<protein>
    <recommendedName>
        <fullName evidence="9">STAS domain-containing protein</fullName>
    </recommendedName>
</protein>
<feature type="transmembrane region" description="Helical" evidence="8">
    <location>
        <begin position="359"/>
        <end position="382"/>
    </location>
</feature>
<comment type="subcellular location">
    <subcellularLocation>
        <location evidence="1">Membrane</location>
        <topology evidence="1">Multi-pass membrane protein</topology>
    </subcellularLocation>
</comment>
<feature type="transmembrane region" description="Helical" evidence="8">
    <location>
        <begin position="179"/>
        <end position="197"/>
    </location>
</feature>
<feature type="transmembrane region" description="Helical" evidence="8">
    <location>
        <begin position="41"/>
        <end position="67"/>
    </location>
</feature>
<evidence type="ECO:0000256" key="1">
    <source>
        <dbReference type="ARBA" id="ARBA00004141"/>
    </source>
</evidence>
<keyword evidence="6 8" id="KW-0472">Membrane</keyword>
<accession>A0A835MRB2</accession>
<dbReference type="Pfam" id="PF00916">
    <property type="entry name" value="Sulfate_transp"/>
    <property type="match status" value="1"/>
</dbReference>
<evidence type="ECO:0000256" key="7">
    <source>
        <dbReference type="SAM" id="MobiDB-lite"/>
    </source>
</evidence>
<dbReference type="OrthoDB" id="288203at2759"/>
<dbReference type="InterPro" id="IPR011547">
    <property type="entry name" value="SLC26A/SulP_dom"/>
</dbReference>
<dbReference type="InterPro" id="IPR001902">
    <property type="entry name" value="SLC26A/SulP_fam"/>
</dbReference>
<dbReference type="EMBL" id="JADGMS010000010">
    <property type="protein sequence ID" value="KAF9674795.1"/>
    <property type="molecule type" value="Genomic_DNA"/>
</dbReference>
<dbReference type="Pfam" id="PF09713">
    <property type="entry name" value="A_thal_3526"/>
    <property type="match status" value="1"/>
</dbReference>
<name>A0A835MRB2_9ROSI</name>
<evidence type="ECO:0000256" key="8">
    <source>
        <dbReference type="SAM" id="Phobius"/>
    </source>
</evidence>
<comment type="similarity">
    <text evidence="2">Belongs to the SLC26A/SulP transporter (TC 2.A.53) family.</text>
</comment>
<dbReference type="SUPFAM" id="SSF52091">
    <property type="entry name" value="SpoIIaa-like"/>
    <property type="match status" value="1"/>
</dbReference>
<feature type="region of interest" description="Disordered" evidence="7">
    <location>
        <begin position="697"/>
        <end position="733"/>
    </location>
</feature>
<comment type="caution">
    <text evidence="10">The sequence shown here is derived from an EMBL/GenBank/DDBJ whole genome shotgun (WGS) entry which is preliminary data.</text>
</comment>
<organism evidence="10 11">
    <name type="scientific">Salix dunnii</name>
    <dbReference type="NCBI Taxonomy" id="1413687"/>
    <lineage>
        <taxon>Eukaryota</taxon>
        <taxon>Viridiplantae</taxon>
        <taxon>Streptophyta</taxon>
        <taxon>Embryophyta</taxon>
        <taxon>Tracheophyta</taxon>
        <taxon>Spermatophyta</taxon>
        <taxon>Magnoliopsida</taxon>
        <taxon>eudicotyledons</taxon>
        <taxon>Gunneridae</taxon>
        <taxon>Pentapetalae</taxon>
        <taxon>rosids</taxon>
        <taxon>fabids</taxon>
        <taxon>Malpighiales</taxon>
        <taxon>Salicaceae</taxon>
        <taxon>Saliceae</taxon>
        <taxon>Salix</taxon>
    </lineage>
</organism>
<feature type="transmembrane region" description="Helical" evidence="8">
    <location>
        <begin position="74"/>
        <end position="93"/>
    </location>
</feature>
<evidence type="ECO:0000313" key="10">
    <source>
        <dbReference type="EMBL" id="KAF9674795.1"/>
    </source>
</evidence>
<feature type="transmembrane region" description="Helical" evidence="8">
    <location>
        <begin position="331"/>
        <end position="352"/>
    </location>
</feature>
<dbReference type="GO" id="GO:0016020">
    <property type="term" value="C:membrane"/>
    <property type="evidence" value="ECO:0007669"/>
    <property type="project" value="UniProtKB-SubCell"/>
</dbReference>
<proteinExistence type="inferred from homology"/>
<reference evidence="10 11" key="1">
    <citation type="submission" date="2020-10" db="EMBL/GenBank/DDBJ databases">
        <title>Plant Genome Project.</title>
        <authorList>
            <person name="Zhang R.-G."/>
        </authorList>
    </citation>
    <scope>NUCLEOTIDE SEQUENCE [LARGE SCALE GENOMIC DNA]</scope>
    <source>
        <strain evidence="10">FAFU-HL-1</strain>
        <tissue evidence="10">Leaf</tissue>
    </source>
</reference>
<evidence type="ECO:0000259" key="9">
    <source>
        <dbReference type="PROSITE" id="PS50801"/>
    </source>
</evidence>
<dbReference type="Proteomes" id="UP000657918">
    <property type="component" value="Unassembled WGS sequence"/>
</dbReference>
<dbReference type="PROSITE" id="PS50801">
    <property type="entry name" value="STAS"/>
    <property type="match status" value="1"/>
</dbReference>
<dbReference type="InterPro" id="IPR006476">
    <property type="entry name" value="CHP01589_pln"/>
</dbReference>
<feature type="transmembrane region" description="Helical" evidence="8">
    <location>
        <begin position="388"/>
        <end position="419"/>
    </location>
</feature>
<dbReference type="GO" id="GO:0055085">
    <property type="term" value="P:transmembrane transport"/>
    <property type="evidence" value="ECO:0007669"/>
    <property type="project" value="InterPro"/>
</dbReference>
<evidence type="ECO:0000256" key="6">
    <source>
        <dbReference type="ARBA" id="ARBA00023136"/>
    </source>
</evidence>
<dbReference type="Pfam" id="PF01740">
    <property type="entry name" value="STAS"/>
    <property type="match status" value="1"/>
</dbReference>
<dbReference type="CDD" id="cd07042">
    <property type="entry name" value="STAS_SulP_like_sulfate_transporter"/>
    <property type="match status" value="1"/>
</dbReference>
<dbReference type="InterPro" id="IPR002645">
    <property type="entry name" value="STAS_dom"/>
</dbReference>
<evidence type="ECO:0000313" key="11">
    <source>
        <dbReference type="Proteomes" id="UP000657918"/>
    </source>
</evidence>
<gene>
    <name evidence="10" type="ORF">SADUNF_Sadunf10G0164100</name>
</gene>
<evidence type="ECO:0000256" key="2">
    <source>
        <dbReference type="ARBA" id="ARBA00008692"/>
    </source>
</evidence>
<keyword evidence="11" id="KW-1185">Reference proteome</keyword>
<dbReference type="AlphaFoldDB" id="A0A835MRB2"/>
<feature type="transmembrane region" description="Helical" evidence="8">
    <location>
        <begin position="99"/>
        <end position="121"/>
    </location>
</feature>
<dbReference type="FunFam" id="3.30.750.24:FF:000002">
    <property type="entry name" value="Sulfate transporter 31"/>
    <property type="match status" value="1"/>
</dbReference>